<dbReference type="OrthoDB" id="9802794at2"/>
<evidence type="ECO:0000256" key="4">
    <source>
        <dbReference type="ARBA" id="ARBA00023277"/>
    </source>
</evidence>
<dbReference type="SUPFAM" id="SSF53613">
    <property type="entry name" value="Ribokinase-like"/>
    <property type="match status" value="1"/>
</dbReference>
<evidence type="ECO:0000313" key="7">
    <source>
        <dbReference type="EMBL" id="PYE17447.1"/>
    </source>
</evidence>
<evidence type="ECO:0000313" key="8">
    <source>
        <dbReference type="Proteomes" id="UP000247591"/>
    </source>
</evidence>
<evidence type="ECO:0000259" key="6">
    <source>
        <dbReference type="Pfam" id="PF01467"/>
    </source>
</evidence>
<evidence type="ECO:0000259" key="5">
    <source>
        <dbReference type="Pfam" id="PF00294"/>
    </source>
</evidence>
<dbReference type="Pfam" id="PF01467">
    <property type="entry name" value="CTP_transf_like"/>
    <property type="match status" value="1"/>
</dbReference>
<dbReference type="InterPro" id="IPR004821">
    <property type="entry name" value="Cyt_trans-like"/>
</dbReference>
<gene>
    <name evidence="7" type="ORF">DFR67_106150</name>
</gene>
<dbReference type="InterPro" id="IPR029056">
    <property type="entry name" value="Ribokinase-like"/>
</dbReference>
<proteinExistence type="predicted"/>
<evidence type="ECO:0000256" key="2">
    <source>
        <dbReference type="ARBA" id="ARBA00022695"/>
    </source>
</evidence>
<keyword evidence="2" id="KW-0548">Nucleotidyltransferase</keyword>
<keyword evidence="4" id="KW-0119">Carbohydrate metabolism</keyword>
<sequence>MTAAASRGPLVVIGDVLLDVDINGSAERLCPDAPVPVVDVRDQLRRPGGAGLAAVLAADLAEEIVLISAFGDDAQGHELREMLWPYAAIHSLSLRGTTVAKTRVRAGGQSIVRFDSGDGTADHRELPSGVAEAINSAGAILVADYGLGVSGHPEIRRLLERVAPDVPIVWDPHPRGSVPTAGVTLVTPNDAEAARFTTESDSTDDGMRAAHLARAWRAAHVVITRGSRSAQLHSTDSDTTVAVDVPRIAAPGSHDTCGAGDCFATAAAEGLRRGMPIDDCIRFAIGRATEYVHTGGVASIARPPRTVASVDRDAVEFAARVRRRGGRVVATGGCFDLLHPGHVSLLRYARQLGDALVVCLNSDDSVRRAKGEGRPVVSHTDRAHILLELESVDAVAIFDEATPTAILDRLRPAIWVKGSDYTEQDLPEAATVRQHGGEVHFAPVLPGYSTTRLVAAARSIA</sequence>
<keyword evidence="8" id="KW-1185">Reference proteome</keyword>
<keyword evidence="7" id="KW-0418">Kinase</keyword>
<feature type="domain" description="Carbohydrate kinase PfkB" evidence="5">
    <location>
        <begin position="10"/>
        <end position="298"/>
    </location>
</feature>
<feature type="domain" description="Cytidyltransferase-like" evidence="6">
    <location>
        <begin position="331"/>
        <end position="453"/>
    </location>
</feature>
<dbReference type="Gene3D" id="3.40.1190.20">
    <property type="match status" value="1"/>
</dbReference>
<dbReference type="EMBL" id="QJSP01000006">
    <property type="protein sequence ID" value="PYE17447.1"/>
    <property type="molecule type" value="Genomic_DNA"/>
</dbReference>
<dbReference type="Proteomes" id="UP000247591">
    <property type="component" value="Unassembled WGS sequence"/>
</dbReference>
<dbReference type="Pfam" id="PF00294">
    <property type="entry name" value="PfkB"/>
    <property type="match status" value="1"/>
</dbReference>
<protein>
    <submittedName>
        <fullName evidence="7">RfaE bifunctional protein kinase chain/domain/rfaE bifunctional protein nucleotidyltransferase chain/domain</fullName>
    </submittedName>
</protein>
<keyword evidence="1 7" id="KW-0808">Transferase</keyword>
<dbReference type="RefSeq" id="WP_110469695.1">
    <property type="nucleotide sequence ID" value="NZ_QJSP01000006.1"/>
</dbReference>
<reference evidence="7 8" key="1">
    <citation type="submission" date="2018-06" db="EMBL/GenBank/DDBJ databases">
        <title>Genomic Encyclopedia of Type Strains, Phase IV (KMG-IV): sequencing the most valuable type-strain genomes for metagenomic binning, comparative biology and taxonomic classification.</title>
        <authorList>
            <person name="Goeker M."/>
        </authorList>
    </citation>
    <scope>NUCLEOTIDE SEQUENCE [LARGE SCALE GENOMIC DNA]</scope>
    <source>
        <strain evidence="7 8">DSM 45521</strain>
    </source>
</reference>
<dbReference type="AlphaFoldDB" id="A0A318RQH8"/>
<accession>A0A318RQH8</accession>
<organism evidence="7 8">
    <name type="scientific">Williamsia limnetica</name>
    <dbReference type="NCBI Taxonomy" id="882452"/>
    <lineage>
        <taxon>Bacteria</taxon>
        <taxon>Bacillati</taxon>
        <taxon>Actinomycetota</taxon>
        <taxon>Actinomycetes</taxon>
        <taxon>Mycobacteriales</taxon>
        <taxon>Nocardiaceae</taxon>
        <taxon>Williamsia</taxon>
    </lineage>
</organism>
<dbReference type="InterPro" id="IPR011611">
    <property type="entry name" value="PfkB_dom"/>
</dbReference>
<dbReference type="PANTHER" id="PTHR43793:SF2">
    <property type="entry name" value="BIFUNCTIONAL PROTEIN HLDE"/>
    <property type="match status" value="1"/>
</dbReference>
<evidence type="ECO:0000256" key="3">
    <source>
        <dbReference type="ARBA" id="ARBA00023268"/>
    </source>
</evidence>
<dbReference type="NCBIfam" id="TIGR00125">
    <property type="entry name" value="cyt_tran_rel"/>
    <property type="match status" value="1"/>
</dbReference>
<dbReference type="InterPro" id="IPR014729">
    <property type="entry name" value="Rossmann-like_a/b/a_fold"/>
</dbReference>
<dbReference type="SUPFAM" id="SSF52374">
    <property type="entry name" value="Nucleotidylyl transferase"/>
    <property type="match status" value="1"/>
</dbReference>
<dbReference type="GO" id="GO:0016301">
    <property type="term" value="F:kinase activity"/>
    <property type="evidence" value="ECO:0007669"/>
    <property type="project" value="UniProtKB-KW"/>
</dbReference>
<name>A0A318RQH8_WILLI</name>
<dbReference type="GO" id="GO:0016779">
    <property type="term" value="F:nucleotidyltransferase activity"/>
    <property type="evidence" value="ECO:0007669"/>
    <property type="project" value="UniProtKB-KW"/>
</dbReference>
<comment type="caution">
    <text evidence="7">The sequence shown here is derived from an EMBL/GenBank/DDBJ whole genome shotgun (WGS) entry which is preliminary data.</text>
</comment>
<evidence type="ECO:0000256" key="1">
    <source>
        <dbReference type="ARBA" id="ARBA00022679"/>
    </source>
</evidence>
<dbReference type="PANTHER" id="PTHR43793">
    <property type="entry name" value="FAD SYNTHASE"/>
    <property type="match status" value="1"/>
</dbReference>
<dbReference type="Gene3D" id="3.40.50.620">
    <property type="entry name" value="HUPs"/>
    <property type="match status" value="1"/>
</dbReference>
<dbReference type="InterPro" id="IPR050385">
    <property type="entry name" value="Archaeal_FAD_synthase"/>
</dbReference>
<keyword evidence="3" id="KW-0511">Multifunctional enzyme</keyword>